<dbReference type="SUPFAM" id="SSF51735">
    <property type="entry name" value="NAD(P)-binding Rossmann-fold domains"/>
    <property type="match status" value="1"/>
</dbReference>
<dbReference type="PANTHER" id="PTHR42879:SF2">
    <property type="entry name" value="3-OXOACYL-[ACYL-CARRIER-PROTEIN] REDUCTASE FABG"/>
    <property type="match status" value="1"/>
</dbReference>
<dbReference type="EMBL" id="FOMR01000004">
    <property type="protein sequence ID" value="SFD79211.1"/>
    <property type="molecule type" value="Genomic_DNA"/>
</dbReference>
<protein>
    <submittedName>
        <fullName evidence="3">3-oxoacyl-[acyl-carrier protein] reductase</fullName>
    </submittedName>
</protein>
<dbReference type="STRING" id="640948.SAMN05216238_104100"/>
<accession>A0A1I1V833</accession>
<dbReference type="PRINTS" id="PR00081">
    <property type="entry name" value="GDHRDH"/>
</dbReference>
<dbReference type="PANTHER" id="PTHR42879">
    <property type="entry name" value="3-OXOACYL-(ACYL-CARRIER-PROTEIN) REDUCTASE"/>
    <property type="match status" value="1"/>
</dbReference>
<dbReference type="Gene3D" id="3.40.50.720">
    <property type="entry name" value="NAD(P)-binding Rossmann-like Domain"/>
    <property type="match status" value="1"/>
</dbReference>
<comment type="similarity">
    <text evidence="1">Belongs to the short-chain dehydrogenases/reductases (SDR) family.</text>
</comment>
<dbReference type="InterPro" id="IPR050259">
    <property type="entry name" value="SDR"/>
</dbReference>
<dbReference type="GO" id="GO:0016491">
    <property type="term" value="F:oxidoreductase activity"/>
    <property type="evidence" value="ECO:0007669"/>
    <property type="project" value="UniProtKB-KW"/>
</dbReference>
<gene>
    <name evidence="3" type="ORF">SAMN05216238_104100</name>
</gene>
<dbReference type="CDD" id="cd05233">
    <property type="entry name" value="SDR_c"/>
    <property type="match status" value="1"/>
</dbReference>
<proteinExistence type="inferred from homology"/>
<dbReference type="Proteomes" id="UP000199474">
    <property type="component" value="Unassembled WGS sequence"/>
</dbReference>
<organism evidence="3 4">
    <name type="scientific">Lentibacillus persicus</name>
    <dbReference type="NCBI Taxonomy" id="640948"/>
    <lineage>
        <taxon>Bacteria</taxon>
        <taxon>Bacillati</taxon>
        <taxon>Bacillota</taxon>
        <taxon>Bacilli</taxon>
        <taxon>Bacillales</taxon>
        <taxon>Bacillaceae</taxon>
        <taxon>Lentibacillus</taxon>
    </lineage>
</organism>
<dbReference type="FunFam" id="3.40.50.720:FF:000173">
    <property type="entry name" value="3-oxoacyl-[acyl-carrier protein] reductase"/>
    <property type="match status" value="1"/>
</dbReference>
<keyword evidence="2" id="KW-0560">Oxidoreductase</keyword>
<name>A0A1I1V833_9BACI</name>
<evidence type="ECO:0000256" key="1">
    <source>
        <dbReference type="ARBA" id="ARBA00006484"/>
    </source>
</evidence>
<evidence type="ECO:0000313" key="4">
    <source>
        <dbReference type="Proteomes" id="UP000199474"/>
    </source>
</evidence>
<keyword evidence="4" id="KW-1185">Reference proteome</keyword>
<sequence length="240" mass="25990">MGRNVLIIGASGGIGSAVAKQLAGDNYQLILHYNQNKQAMFETRTRINEEAILMAIQADLSEPGGIDDLISEMVFPVDAIIFAGGTAHYGLFQEMAETDMDTMLALHVKAPWLITKRLLPAMVQKKQGRIIFITSVWGESGAANEVVYSSVKGAQNSFVKALAKETAPSGIAVNAVSPGFIETKMNEVLQTEEKEQIIHDIPANRAGTPEDVAHTVGFLMSEHADYIHGEIIHVSGGWRS</sequence>
<dbReference type="AlphaFoldDB" id="A0A1I1V833"/>
<evidence type="ECO:0000256" key="2">
    <source>
        <dbReference type="ARBA" id="ARBA00023002"/>
    </source>
</evidence>
<dbReference type="OrthoDB" id="9803333at2"/>
<dbReference type="RefSeq" id="WP_090083380.1">
    <property type="nucleotide sequence ID" value="NZ_FOMR01000004.1"/>
</dbReference>
<dbReference type="NCBIfam" id="NF047420">
    <property type="entry name" value="EF_P_mod_YmfI"/>
    <property type="match status" value="1"/>
</dbReference>
<reference evidence="4" key="1">
    <citation type="submission" date="2016-10" db="EMBL/GenBank/DDBJ databases">
        <authorList>
            <person name="Varghese N."/>
            <person name="Submissions S."/>
        </authorList>
    </citation>
    <scope>NUCLEOTIDE SEQUENCE [LARGE SCALE GENOMIC DNA]</scope>
    <source>
        <strain evidence="4">DSM 22530</strain>
    </source>
</reference>
<dbReference type="InterPro" id="IPR002347">
    <property type="entry name" value="SDR_fam"/>
</dbReference>
<dbReference type="InterPro" id="IPR036291">
    <property type="entry name" value="NAD(P)-bd_dom_sf"/>
</dbReference>
<evidence type="ECO:0000313" key="3">
    <source>
        <dbReference type="EMBL" id="SFD79211.1"/>
    </source>
</evidence>
<dbReference type="Pfam" id="PF13561">
    <property type="entry name" value="adh_short_C2"/>
    <property type="match status" value="1"/>
</dbReference>